<dbReference type="EMBL" id="OBEB01000004">
    <property type="protein sequence ID" value="SNY52329.1"/>
    <property type="molecule type" value="Genomic_DNA"/>
</dbReference>
<evidence type="ECO:0000256" key="7">
    <source>
        <dbReference type="ARBA" id="ARBA00022842"/>
    </source>
</evidence>
<evidence type="ECO:0000256" key="9">
    <source>
        <dbReference type="ARBA" id="ARBA00030162"/>
    </source>
</evidence>
<keyword evidence="6" id="KW-0378">Hydrolase</keyword>
<comment type="function">
    <text evidence="8">Acts on ADP-mannose and ADP-glucose as well as ADP-ribose. Prevents glycogen biosynthesis. The reaction catalyzed by this enzyme is a limiting step of the gluconeogenic process.</text>
</comment>
<dbReference type="GO" id="GO:0019693">
    <property type="term" value="P:ribose phosphate metabolic process"/>
    <property type="evidence" value="ECO:0007669"/>
    <property type="project" value="TreeGrafter"/>
</dbReference>
<dbReference type="PROSITE" id="PS51462">
    <property type="entry name" value="NUDIX"/>
    <property type="match status" value="1"/>
</dbReference>
<evidence type="ECO:0000256" key="4">
    <source>
        <dbReference type="ARBA" id="ARBA00013297"/>
    </source>
</evidence>
<keyword evidence="5 13" id="KW-0479">Metal-binding</keyword>
<dbReference type="CDD" id="cd24155">
    <property type="entry name" value="NUDIX_ADPRase"/>
    <property type="match status" value="1"/>
</dbReference>
<dbReference type="PANTHER" id="PTHR11839">
    <property type="entry name" value="UDP/ADP-SUGAR PYROPHOSPHATASE"/>
    <property type="match status" value="1"/>
</dbReference>
<protein>
    <recommendedName>
        <fullName evidence="4">ADP-ribose pyrophosphatase</fullName>
        <ecNumber evidence="3">3.6.1.13</ecNumber>
    </recommendedName>
    <alternativeName>
        <fullName evidence="9">ADP-ribose diphosphatase</fullName>
    </alternativeName>
    <alternativeName>
        <fullName evidence="11">ADP-ribose phosphohydrolase</fullName>
    </alternativeName>
    <alternativeName>
        <fullName evidence="10">Adenosine diphosphoribose pyrophosphatase</fullName>
    </alternativeName>
</protein>
<dbReference type="GO" id="GO:0005829">
    <property type="term" value="C:cytosol"/>
    <property type="evidence" value="ECO:0007669"/>
    <property type="project" value="TreeGrafter"/>
</dbReference>
<dbReference type="Proteomes" id="UP000219353">
    <property type="component" value="Unassembled WGS sequence"/>
</dbReference>
<evidence type="ECO:0000256" key="8">
    <source>
        <dbReference type="ARBA" id="ARBA00025164"/>
    </source>
</evidence>
<dbReference type="GO" id="GO:0047631">
    <property type="term" value="F:ADP-ribose diphosphatase activity"/>
    <property type="evidence" value="ECO:0007669"/>
    <property type="project" value="UniProtKB-EC"/>
</dbReference>
<dbReference type="InterPro" id="IPR000086">
    <property type="entry name" value="NUDIX_hydrolase_dom"/>
</dbReference>
<dbReference type="OrthoDB" id="5292471at2"/>
<feature type="domain" description="Nudix hydrolase" evidence="15">
    <location>
        <begin position="56"/>
        <end position="194"/>
    </location>
</feature>
<dbReference type="GO" id="GO:0019144">
    <property type="term" value="F:ADP-sugar diphosphatase activity"/>
    <property type="evidence" value="ECO:0007669"/>
    <property type="project" value="TreeGrafter"/>
</dbReference>
<feature type="binding site" evidence="13">
    <location>
        <position position="97"/>
    </location>
    <ligand>
        <name>Mg(2+)</name>
        <dbReference type="ChEBI" id="CHEBI:18420"/>
        <label>1</label>
    </ligand>
</feature>
<accession>A0A285IWB3</accession>
<evidence type="ECO:0000313" key="17">
    <source>
        <dbReference type="Proteomes" id="UP000219353"/>
    </source>
</evidence>
<keyword evidence="17" id="KW-1185">Reference proteome</keyword>
<name>A0A285IWB3_9GAMM</name>
<feature type="binding site" evidence="13">
    <location>
        <position position="165"/>
    </location>
    <ligand>
        <name>Mg(2+)</name>
        <dbReference type="ChEBI" id="CHEBI:18420"/>
        <label>1</label>
    </ligand>
</feature>
<dbReference type="SUPFAM" id="SSF55811">
    <property type="entry name" value="Nudix"/>
    <property type="match status" value="1"/>
</dbReference>
<feature type="binding site" evidence="13">
    <location>
        <position position="113"/>
    </location>
    <ligand>
        <name>Mg(2+)</name>
        <dbReference type="ChEBI" id="CHEBI:18420"/>
        <label>1</label>
    </ligand>
</feature>
<dbReference type="AlphaFoldDB" id="A0A285IWB3"/>
<sequence>MSGVNSNDYPSFAAQDVEVIDKSTVFQGFFRVERCQLRHKLYSGGWSSAMVREIFERGHAVAVLPYNPDTDQLVLIEQFRAGAMIDNRSPWLLEIIAGMIDNNQSAEQTARREALEEAGLELGELWPMLSYFSSPGGSTERVQLYLGQLNRPVVPGIYGLTAEHEDIKVQLLSRADALELLAEGKIDNAATVIALQWLSLHLTEVRSAWSNNAVD</sequence>
<gene>
    <name evidence="16" type="ORF">SAMN06297280_2081</name>
</gene>
<dbReference type="Gene3D" id="3.90.79.10">
    <property type="entry name" value="Nucleoside Triphosphate Pyrophosphohydrolase"/>
    <property type="match status" value="1"/>
</dbReference>
<evidence type="ECO:0000256" key="2">
    <source>
        <dbReference type="ARBA" id="ARBA00007482"/>
    </source>
</evidence>
<dbReference type="PANTHER" id="PTHR11839:SF5">
    <property type="entry name" value="ADP-RIBOSE PYROPHOSPHATASE"/>
    <property type="match status" value="1"/>
</dbReference>
<dbReference type="NCBIfam" id="NF008003">
    <property type="entry name" value="PRK10729.1"/>
    <property type="match status" value="1"/>
</dbReference>
<evidence type="ECO:0000256" key="13">
    <source>
        <dbReference type="PIRSR" id="PIRSR604385-2"/>
    </source>
</evidence>
<dbReference type="GO" id="GO:0006753">
    <property type="term" value="P:nucleoside phosphate metabolic process"/>
    <property type="evidence" value="ECO:0007669"/>
    <property type="project" value="TreeGrafter"/>
</dbReference>
<organism evidence="16 17">
    <name type="scientific">Arsukibacterium tuosuense</name>
    <dbReference type="NCBI Taxonomy" id="1323745"/>
    <lineage>
        <taxon>Bacteria</taxon>
        <taxon>Pseudomonadati</taxon>
        <taxon>Pseudomonadota</taxon>
        <taxon>Gammaproteobacteria</taxon>
        <taxon>Chromatiales</taxon>
        <taxon>Chromatiaceae</taxon>
        <taxon>Arsukibacterium</taxon>
    </lineage>
</organism>
<dbReference type="Pfam" id="PF00293">
    <property type="entry name" value="NUDIX"/>
    <property type="match status" value="1"/>
</dbReference>
<evidence type="ECO:0000256" key="5">
    <source>
        <dbReference type="ARBA" id="ARBA00022723"/>
    </source>
</evidence>
<comment type="similarity">
    <text evidence="2">Belongs to the Nudix hydrolase family. NudF subfamily.</text>
</comment>
<proteinExistence type="inferred from homology"/>
<dbReference type="EC" id="3.6.1.13" evidence="3"/>
<dbReference type="InterPro" id="IPR015797">
    <property type="entry name" value="NUDIX_hydrolase-like_dom_sf"/>
</dbReference>
<dbReference type="InterPro" id="IPR004385">
    <property type="entry name" value="NDP_pyrophosphatase"/>
</dbReference>
<evidence type="ECO:0000259" key="15">
    <source>
        <dbReference type="PROSITE" id="PS51462"/>
    </source>
</evidence>
<dbReference type="GO" id="GO:0046872">
    <property type="term" value="F:metal ion binding"/>
    <property type="evidence" value="ECO:0007669"/>
    <property type="project" value="UniProtKB-KW"/>
</dbReference>
<evidence type="ECO:0000256" key="1">
    <source>
        <dbReference type="ARBA" id="ARBA00001946"/>
    </source>
</evidence>
<keyword evidence="7 13" id="KW-0460">Magnesium</keyword>
<comment type="cofactor">
    <cofactor evidence="1 13">
        <name>Mg(2+)</name>
        <dbReference type="ChEBI" id="CHEBI:18420"/>
    </cofactor>
</comment>
<evidence type="ECO:0000256" key="12">
    <source>
        <dbReference type="ARBA" id="ARBA00049546"/>
    </source>
</evidence>
<evidence type="ECO:0000256" key="11">
    <source>
        <dbReference type="ARBA" id="ARBA00033056"/>
    </source>
</evidence>
<evidence type="ECO:0000256" key="6">
    <source>
        <dbReference type="ARBA" id="ARBA00022801"/>
    </source>
</evidence>
<feature type="short sequence motif" description="Nudix box" evidence="14">
    <location>
        <begin position="98"/>
        <end position="120"/>
    </location>
</feature>
<dbReference type="RefSeq" id="WP_097111336.1">
    <property type="nucleotide sequence ID" value="NZ_OBEB01000004.1"/>
</dbReference>
<evidence type="ECO:0000256" key="3">
    <source>
        <dbReference type="ARBA" id="ARBA00012453"/>
    </source>
</evidence>
<reference evidence="17" key="1">
    <citation type="submission" date="2017-09" db="EMBL/GenBank/DDBJ databases">
        <authorList>
            <person name="Varghese N."/>
            <person name="Submissions S."/>
        </authorList>
    </citation>
    <scope>NUCLEOTIDE SEQUENCE [LARGE SCALE GENOMIC DNA]</scope>
    <source>
        <strain evidence="17">CGMCC 1.12461</strain>
    </source>
</reference>
<feature type="binding site" evidence="13">
    <location>
        <position position="117"/>
    </location>
    <ligand>
        <name>Mg(2+)</name>
        <dbReference type="ChEBI" id="CHEBI:18420"/>
        <label>1</label>
    </ligand>
</feature>
<evidence type="ECO:0000256" key="14">
    <source>
        <dbReference type="PIRSR" id="PIRSR604385-3"/>
    </source>
</evidence>
<comment type="catalytic activity">
    <reaction evidence="12">
        <text>ADP-D-ribose + H2O = D-ribose 5-phosphate + AMP + 2 H(+)</text>
        <dbReference type="Rhea" id="RHEA:10412"/>
        <dbReference type="ChEBI" id="CHEBI:15377"/>
        <dbReference type="ChEBI" id="CHEBI:15378"/>
        <dbReference type="ChEBI" id="CHEBI:57967"/>
        <dbReference type="ChEBI" id="CHEBI:78346"/>
        <dbReference type="ChEBI" id="CHEBI:456215"/>
        <dbReference type="EC" id="3.6.1.13"/>
    </reaction>
</comment>
<evidence type="ECO:0000256" key="10">
    <source>
        <dbReference type="ARBA" id="ARBA00030308"/>
    </source>
</evidence>
<evidence type="ECO:0000313" key="16">
    <source>
        <dbReference type="EMBL" id="SNY52329.1"/>
    </source>
</evidence>
<dbReference type="NCBIfam" id="TIGR00052">
    <property type="entry name" value="nudix-type nucleoside diphosphatase, YffH/AdpP family"/>
    <property type="match status" value="1"/>
</dbReference>